<dbReference type="SUPFAM" id="SSF81296">
    <property type="entry name" value="E set domains"/>
    <property type="match status" value="1"/>
</dbReference>
<keyword evidence="1" id="KW-0119">Carbohydrate metabolism</keyword>
<keyword evidence="4" id="KW-1185">Reference proteome</keyword>
<keyword evidence="1" id="KW-0624">Polysaccharide degradation</keyword>
<dbReference type="CDD" id="cd02859">
    <property type="entry name" value="E_set_AMPKbeta_like_N"/>
    <property type="match status" value="1"/>
</dbReference>
<dbReference type="InterPro" id="IPR013783">
    <property type="entry name" value="Ig-like_fold"/>
</dbReference>
<sequence>MYKKNIILNNASIDYPIINENEVCFLYKGKADNVFIVGDFNNWELTDNMERYVGQDIWYIKRKFPKDARIEYKYIVDQNWTIDPNNRSITDTEYCCNSTVTMPGYKNNMDCMIYHQFPKGEIIKDLYLASKYMEKKMNFKVYIPYGFKDEKINNFIYVIDGSDYLEFGDITTTIDFLMYKNCIPKSIVVFIDPSERTNEYKLGLNYMDYIKNELIPHIENTYTICRDYIERTIIGVSWGAMTAMYIAMTSDNLIDYVITQSGYFWAKDWMIFDIINQVERKDIKFCIQSGMKNDTELMNERLNKLLKDKGYSVVYQKYNEGDNWTNWKNHLSDALVSVFKLEDFPLNNDITEDMDYIIDTLLFD</sequence>
<dbReference type="EMBL" id="LGTC01000001">
    <property type="protein sequence ID" value="KNY27667.1"/>
    <property type="molecule type" value="Genomic_DNA"/>
</dbReference>
<keyword evidence="1" id="KW-0136">Cellulose degradation</keyword>
<dbReference type="Proteomes" id="UP000036923">
    <property type="component" value="Unassembled WGS sequence"/>
</dbReference>
<protein>
    <submittedName>
        <fullName evidence="3">Esterase</fullName>
    </submittedName>
</protein>
<dbReference type="Pfam" id="PF16561">
    <property type="entry name" value="AMPK1_CBM"/>
    <property type="match status" value="1"/>
</dbReference>
<evidence type="ECO:0000313" key="3">
    <source>
        <dbReference type="EMBL" id="KNY27667.1"/>
    </source>
</evidence>
<dbReference type="RefSeq" id="WP_036944718.1">
    <property type="nucleotide sequence ID" value="NZ_JQKC01000034.1"/>
</dbReference>
<evidence type="ECO:0000256" key="1">
    <source>
        <dbReference type="ARBA" id="ARBA00023001"/>
    </source>
</evidence>
<name>A0A0L6JQM5_9FIRM</name>
<dbReference type="PANTHER" id="PTHR48098">
    <property type="entry name" value="ENTEROCHELIN ESTERASE-RELATED"/>
    <property type="match status" value="1"/>
</dbReference>
<evidence type="ECO:0000313" key="4">
    <source>
        <dbReference type="Proteomes" id="UP000036923"/>
    </source>
</evidence>
<dbReference type="InterPro" id="IPR050583">
    <property type="entry name" value="Mycobacterial_A85_antigen"/>
</dbReference>
<dbReference type="InterPro" id="IPR029058">
    <property type="entry name" value="AB_hydrolase_fold"/>
</dbReference>
<reference evidence="4" key="1">
    <citation type="submission" date="2015-07" db="EMBL/GenBank/DDBJ databases">
        <title>Near-Complete Genome Sequence of the Cellulolytic Bacterium Bacteroides (Pseudobacteroides) cellulosolvens ATCC 35603.</title>
        <authorList>
            <person name="Dassa B."/>
            <person name="Utturkar S.M."/>
            <person name="Klingeman D.M."/>
            <person name="Hurt R.A."/>
            <person name="Keller M."/>
            <person name="Xu J."/>
            <person name="Reddy Y.H.K."/>
            <person name="Borovok I."/>
            <person name="Grinberg I.R."/>
            <person name="Lamed R."/>
            <person name="Zhivin O."/>
            <person name="Bayer E.A."/>
            <person name="Brown S.D."/>
        </authorList>
    </citation>
    <scope>NUCLEOTIDE SEQUENCE [LARGE SCALE GENOMIC DNA]</scope>
    <source>
        <strain evidence="4">DSM 2933</strain>
    </source>
</reference>
<accession>A0A0L6JQM5</accession>
<dbReference type="InterPro" id="IPR014756">
    <property type="entry name" value="Ig_E-set"/>
</dbReference>
<dbReference type="GO" id="GO:0030245">
    <property type="term" value="P:cellulose catabolic process"/>
    <property type="evidence" value="ECO:0007669"/>
    <property type="project" value="UniProtKB-KW"/>
</dbReference>
<evidence type="ECO:0000259" key="2">
    <source>
        <dbReference type="Pfam" id="PF16561"/>
    </source>
</evidence>
<dbReference type="Gene3D" id="2.60.40.10">
    <property type="entry name" value="Immunoglobulins"/>
    <property type="match status" value="1"/>
</dbReference>
<dbReference type="Pfam" id="PF00756">
    <property type="entry name" value="Esterase"/>
    <property type="match status" value="1"/>
</dbReference>
<comment type="caution">
    <text evidence="3">The sequence shown here is derived from an EMBL/GenBank/DDBJ whole genome shotgun (WGS) entry which is preliminary data.</text>
</comment>
<feature type="domain" description="AMP-activated protein kinase glycogen-binding" evidence="2">
    <location>
        <begin position="23"/>
        <end position="99"/>
    </location>
</feature>
<dbReference type="SUPFAM" id="SSF53474">
    <property type="entry name" value="alpha/beta-Hydrolases"/>
    <property type="match status" value="1"/>
</dbReference>
<organism evidence="3 4">
    <name type="scientific">Pseudobacteroides cellulosolvens ATCC 35603 = DSM 2933</name>
    <dbReference type="NCBI Taxonomy" id="398512"/>
    <lineage>
        <taxon>Bacteria</taxon>
        <taxon>Bacillati</taxon>
        <taxon>Bacillota</taxon>
        <taxon>Clostridia</taxon>
        <taxon>Eubacteriales</taxon>
        <taxon>Oscillospiraceae</taxon>
        <taxon>Pseudobacteroides</taxon>
    </lineage>
</organism>
<dbReference type="OrthoDB" id="9805159at2"/>
<dbReference type="InterPro" id="IPR000801">
    <property type="entry name" value="Esterase-like"/>
</dbReference>
<dbReference type="InterPro" id="IPR032640">
    <property type="entry name" value="AMPK1_CBM"/>
</dbReference>
<dbReference type="STRING" id="398512.Bccel_2938"/>
<dbReference type="Gene3D" id="3.40.50.1820">
    <property type="entry name" value="alpha/beta hydrolase"/>
    <property type="match status" value="1"/>
</dbReference>
<dbReference type="eggNOG" id="COG2382">
    <property type="taxonomic scope" value="Bacteria"/>
</dbReference>
<gene>
    <name evidence="3" type="ORF">Bccel_2938</name>
</gene>
<dbReference type="AlphaFoldDB" id="A0A0L6JQM5"/>
<dbReference type="PANTHER" id="PTHR48098:SF3">
    <property type="entry name" value="IRON(III) ENTEROBACTIN ESTERASE"/>
    <property type="match status" value="1"/>
</dbReference>
<proteinExistence type="predicted"/>